<organism evidence="1 2">
    <name type="scientific">Anaeromicropila herbilytica</name>
    <dbReference type="NCBI Taxonomy" id="2785025"/>
    <lineage>
        <taxon>Bacteria</taxon>
        <taxon>Bacillati</taxon>
        <taxon>Bacillota</taxon>
        <taxon>Clostridia</taxon>
        <taxon>Lachnospirales</taxon>
        <taxon>Lachnospiraceae</taxon>
        <taxon>Anaeromicropila</taxon>
    </lineage>
</organism>
<evidence type="ECO:0008006" key="3">
    <source>
        <dbReference type="Google" id="ProtNLM"/>
    </source>
</evidence>
<dbReference type="EMBL" id="AP024169">
    <property type="protein sequence ID" value="BCN32711.1"/>
    <property type="molecule type" value="Genomic_DNA"/>
</dbReference>
<dbReference type="SUPFAM" id="SSF50475">
    <property type="entry name" value="FMN-binding split barrel"/>
    <property type="match status" value="1"/>
</dbReference>
<dbReference type="AlphaFoldDB" id="A0A7R7EPL4"/>
<keyword evidence="2" id="KW-1185">Reference proteome</keyword>
<dbReference type="Gene3D" id="2.30.110.10">
    <property type="entry name" value="Electron Transport, Fmn-binding Protein, Chain A"/>
    <property type="match status" value="1"/>
</dbReference>
<dbReference type="KEGG" id="ahb:bsdtb5_40060"/>
<dbReference type="RefSeq" id="WP_271713736.1">
    <property type="nucleotide sequence ID" value="NZ_AP024169.1"/>
</dbReference>
<dbReference type="Proteomes" id="UP000595897">
    <property type="component" value="Chromosome"/>
</dbReference>
<gene>
    <name evidence="1" type="ORF">bsdtb5_40060</name>
</gene>
<evidence type="ECO:0000313" key="1">
    <source>
        <dbReference type="EMBL" id="BCN32711.1"/>
    </source>
</evidence>
<accession>A0A7R7EPL4</accession>
<reference evidence="1 2" key="1">
    <citation type="submission" date="2020-11" db="EMBL/GenBank/DDBJ databases">
        <title>Draft genome sequencing of a Lachnospiraceae strain isolated from anoxic soil subjected to BSD treatment.</title>
        <authorList>
            <person name="Uek A."/>
            <person name="Tonouchi A."/>
        </authorList>
    </citation>
    <scope>NUCLEOTIDE SEQUENCE [LARGE SCALE GENOMIC DNA]</scope>
    <source>
        <strain evidence="1 2">TB5</strain>
    </source>
</reference>
<sequence>MNRTLILYDDEVFDNNLLDLLHKVFGPASVQHLNNYHGEIGGIDKLVLTLNAYTLSVNKELDAFIKEYKNQFADILIAVTYIFVDGDSRNEVTEKRIALEWKELSTRFSECNIFCDYIHYSMDNNEKMARELRDLKRRLMDTSNMPQELLEKEIANILKSHNTCTLCTGYGSNLRATPIEYTYYNNNLYFLSEGGEKFINLSVSPEVAVAVYQEYEGFDKLEGVQIEGVATMVDLFSEEYNKVIVLRGLSLEHLKSMPVRLHMVKAIPKRIEVLCSKFKKEGYLAKQEIQK</sequence>
<proteinExistence type="predicted"/>
<name>A0A7R7EPL4_9FIRM</name>
<dbReference type="InterPro" id="IPR012349">
    <property type="entry name" value="Split_barrel_FMN-bd"/>
</dbReference>
<evidence type="ECO:0000313" key="2">
    <source>
        <dbReference type="Proteomes" id="UP000595897"/>
    </source>
</evidence>
<protein>
    <recommendedName>
        <fullName evidence="3">Pyridoxamine 5'-phosphate oxidase</fullName>
    </recommendedName>
</protein>